<accession>A0ABX4LMK1</accession>
<organism evidence="1 2">
    <name type="scientific">Malaciobacter canalis</name>
    <dbReference type="NCBI Taxonomy" id="1912871"/>
    <lineage>
        <taxon>Bacteria</taxon>
        <taxon>Pseudomonadati</taxon>
        <taxon>Campylobacterota</taxon>
        <taxon>Epsilonproteobacteria</taxon>
        <taxon>Campylobacterales</taxon>
        <taxon>Arcobacteraceae</taxon>
        <taxon>Malaciobacter</taxon>
    </lineage>
</organism>
<keyword evidence="2" id="KW-1185">Reference proteome</keyword>
<reference evidence="1 2" key="1">
    <citation type="submission" date="2017-09" db="EMBL/GenBank/DDBJ databases">
        <authorList>
            <person name="Perez-Cataluna A."/>
            <person name="Figueras M.J."/>
            <person name="Salas-Masso N."/>
        </authorList>
    </citation>
    <scope>NUCLEOTIDE SEQUENCE [LARGE SCALE GENOMIC DNA]</scope>
    <source>
        <strain evidence="1 2">F138-33</strain>
    </source>
</reference>
<dbReference type="RefSeq" id="WP_099334988.1">
    <property type="nucleotide sequence ID" value="NZ_CP042812.1"/>
</dbReference>
<protein>
    <submittedName>
        <fullName evidence="1">Uncharacterized protein</fullName>
    </submittedName>
</protein>
<evidence type="ECO:0000313" key="2">
    <source>
        <dbReference type="Proteomes" id="UP000221384"/>
    </source>
</evidence>
<evidence type="ECO:0000313" key="1">
    <source>
        <dbReference type="EMBL" id="PHO09099.1"/>
    </source>
</evidence>
<dbReference type="EMBL" id="NWVW01000014">
    <property type="protein sequence ID" value="PHO09099.1"/>
    <property type="molecule type" value="Genomic_DNA"/>
</dbReference>
<gene>
    <name evidence="1" type="ORF">CPG37_10905</name>
</gene>
<sequence length="141" mass="16759">MSKLPTIVKNILIETYLDFKDVDIGDDVSKINLKNLLSEINNGKDEINILESSVLFEYFYSGYNEFKQNNNIDTDRLESDTLNYYNELHNQYYDDIDFQSLDRNNLTTLMIMKDSINCENFILIDWIKRNFNIVYFGDDFD</sequence>
<comment type="caution">
    <text evidence="1">The sequence shown here is derived from an EMBL/GenBank/DDBJ whole genome shotgun (WGS) entry which is preliminary data.</text>
</comment>
<proteinExistence type="predicted"/>
<dbReference type="Proteomes" id="UP000221384">
    <property type="component" value="Unassembled WGS sequence"/>
</dbReference>
<name>A0ABX4LMK1_9BACT</name>